<dbReference type="EMBL" id="BK015988">
    <property type="protein sequence ID" value="DAF88574.1"/>
    <property type="molecule type" value="Genomic_DNA"/>
</dbReference>
<sequence>MNKKQWTAVIKAYIWSVASSATDFNPDDMDILCDLLELRKSTPGTEERVKAIKKTESEYNTEYEKVLKSKGV</sequence>
<evidence type="ECO:0000313" key="1">
    <source>
        <dbReference type="EMBL" id="DAF88574.1"/>
    </source>
</evidence>
<organism evidence="1">
    <name type="scientific">Siphoviridae sp. ctqzz19</name>
    <dbReference type="NCBI Taxonomy" id="2825682"/>
    <lineage>
        <taxon>Viruses</taxon>
        <taxon>Duplodnaviria</taxon>
        <taxon>Heunggongvirae</taxon>
        <taxon>Uroviricota</taxon>
        <taxon>Caudoviricetes</taxon>
    </lineage>
</organism>
<proteinExistence type="predicted"/>
<accession>A0A8S5U2D5</accession>
<name>A0A8S5U2D5_9CAUD</name>
<reference evidence="1" key="1">
    <citation type="journal article" date="2021" name="Proc. Natl. Acad. Sci. U.S.A.">
        <title>A Catalog of Tens of Thousands of Viruses from Human Metagenomes Reveals Hidden Associations with Chronic Diseases.</title>
        <authorList>
            <person name="Tisza M.J."/>
            <person name="Buck C.B."/>
        </authorList>
    </citation>
    <scope>NUCLEOTIDE SEQUENCE</scope>
    <source>
        <strain evidence="1">Ctqzz19</strain>
    </source>
</reference>
<protein>
    <submittedName>
        <fullName evidence="1">Uncharacterized protein</fullName>
    </submittedName>
</protein>